<keyword evidence="1 3" id="KW-0689">Ribosomal protein</keyword>
<dbReference type="HAMAP" id="MF_00385">
    <property type="entry name" value="Ribosomal_bS16"/>
    <property type="match status" value="1"/>
</dbReference>
<evidence type="ECO:0000313" key="4">
    <source>
        <dbReference type="EMBL" id="CAH0990789.1"/>
    </source>
</evidence>
<name>A0ABN8EI37_9GAMM</name>
<dbReference type="SUPFAM" id="SSF54565">
    <property type="entry name" value="Ribosomal protein S16"/>
    <property type="match status" value="1"/>
</dbReference>
<evidence type="ECO:0000256" key="3">
    <source>
        <dbReference type="HAMAP-Rule" id="MF_00385"/>
    </source>
</evidence>
<gene>
    <name evidence="3 4" type="primary">rpsP</name>
    <name evidence="4" type="ORF">SIN8267_00888</name>
</gene>
<dbReference type="Proteomes" id="UP000838100">
    <property type="component" value="Unassembled WGS sequence"/>
</dbReference>
<dbReference type="InterPro" id="IPR000307">
    <property type="entry name" value="Ribosomal_bS16"/>
</dbReference>
<dbReference type="InterPro" id="IPR023803">
    <property type="entry name" value="Ribosomal_bS16_dom_sf"/>
</dbReference>
<comment type="similarity">
    <text evidence="3">Belongs to the bacterial ribosomal protein bS16 family.</text>
</comment>
<dbReference type="PANTHER" id="PTHR12919:SF20">
    <property type="entry name" value="SMALL RIBOSOMAL SUBUNIT PROTEIN BS16M"/>
    <property type="match status" value="1"/>
</dbReference>
<evidence type="ECO:0000256" key="1">
    <source>
        <dbReference type="ARBA" id="ARBA00022980"/>
    </source>
</evidence>
<dbReference type="PANTHER" id="PTHR12919">
    <property type="entry name" value="30S RIBOSOMAL PROTEIN S16"/>
    <property type="match status" value="1"/>
</dbReference>
<sequence>MVTIRLARGGSKKRPFYHLVVTDSRNSRDGSFIERVGFFNPVARGNEERVRLNSERIDAWKAKGAQVSDRVATLLKQAAKAA</sequence>
<comment type="caution">
    <text evidence="4">The sequence shown here is derived from an EMBL/GenBank/DDBJ whole genome shotgun (WGS) entry which is preliminary data.</text>
</comment>
<organism evidence="4 5">
    <name type="scientific">Sinobacterium norvegicum</name>
    <dbReference type="NCBI Taxonomy" id="1641715"/>
    <lineage>
        <taxon>Bacteria</taxon>
        <taxon>Pseudomonadati</taxon>
        <taxon>Pseudomonadota</taxon>
        <taxon>Gammaproteobacteria</taxon>
        <taxon>Cellvibrionales</taxon>
        <taxon>Spongiibacteraceae</taxon>
        <taxon>Sinobacterium</taxon>
    </lineage>
</organism>
<accession>A0ABN8EI37</accession>
<dbReference type="RefSeq" id="WP_237443462.1">
    <property type="nucleotide sequence ID" value="NZ_CAKLPX010000001.1"/>
</dbReference>
<dbReference type="NCBIfam" id="TIGR00002">
    <property type="entry name" value="S16"/>
    <property type="match status" value="1"/>
</dbReference>
<protein>
    <recommendedName>
        <fullName evidence="3">Small ribosomal subunit protein bS16</fullName>
    </recommendedName>
</protein>
<keyword evidence="5" id="KW-1185">Reference proteome</keyword>
<evidence type="ECO:0000313" key="5">
    <source>
        <dbReference type="Proteomes" id="UP000838100"/>
    </source>
</evidence>
<reference evidence="4" key="1">
    <citation type="submission" date="2021-12" db="EMBL/GenBank/DDBJ databases">
        <authorList>
            <person name="Rodrigo-Torres L."/>
            <person name="Arahal R. D."/>
            <person name="Lucena T."/>
        </authorList>
    </citation>
    <scope>NUCLEOTIDE SEQUENCE</scope>
    <source>
        <strain evidence="4">CECT 8267</strain>
    </source>
</reference>
<dbReference type="Gene3D" id="3.30.1320.10">
    <property type="match status" value="1"/>
</dbReference>
<evidence type="ECO:0000256" key="2">
    <source>
        <dbReference type="ARBA" id="ARBA00023274"/>
    </source>
</evidence>
<proteinExistence type="inferred from homology"/>
<dbReference type="Pfam" id="PF00886">
    <property type="entry name" value="Ribosomal_S16"/>
    <property type="match status" value="1"/>
</dbReference>
<dbReference type="EMBL" id="CAKLPX010000001">
    <property type="protein sequence ID" value="CAH0990789.1"/>
    <property type="molecule type" value="Genomic_DNA"/>
</dbReference>
<keyword evidence="2 3" id="KW-0687">Ribonucleoprotein</keyword>
<dbReference type="GO" id="GO:0005840">
    <property type="term" value="C:ribosome"/>
    <property type="evidence" value="ECO:0007669"/>
    <property type="project" value="UniProtKB-KW"/>
</dbReference>